<dbReference type="EMBL" id="KZ451906">
    <property type="protein sequence ID" value="PKA64112.1"/>
    <property type="molecule type" value="Genomic_DNA"/>
</dbReference>
<evidence type="ECO:0000313" key="3">
    <source>
        <dbReference type="Proteomes" id="UP000236161"/>
    </source>
</evidence>
<sequence>MQNNPSYSFYTRCDLIVSHLAYADDCIIFCKGNRNAINNILEFLASYQRCSGQKVNKGKSGFICSKNASSDLINNWHAITHFARVKLPFNYLGCPIFTGNTRNALFDHVIQKVRAHIGGWEGRLLSKGAKLLLIKHVLSASPPYAFQVVPPPKTIIKTLKRLFSKFLWTNGNPKRCLHWANWDDICFPFSEGGLDIRSLEDTQIVYECKLWWKFREENSLWSSFIKRKYMKGIHPSRINIPYYSSPGFKRLIRARNIAESHIKWNIGHGNLSFWFDKWNDCNIVNFKPENERDRKVNYFFSIDGSWDKPKFDHLLPADVSKAIMNIPIHDEDKIIWNLSTDGCFSFKDTWNSFRSKRETLQVCNFFWFKNFPFKISFFAWQAVTNRLPADNVLKKKGFHFASKCVWNCKEEESIFHILWSCDYAQAVWKVIFKLFNVNLINFSYLEDILHFWNSRVGSSKKGNISSHIALFTCWNIWKARNNLRFRDIKDSVKLILSNIKHNIFLQNAAFPYNSWQLDGLKREYFDSEIIGCRLNAVYSGSSG</sequence>
<dbReference type="OrthoDB" id="784234at2759"/>
<name>A0A2I0B8I8_9ASPA</name>
<feature type="domain" description="Reverse transcriptase zinc-binding" evidence="1">
    <location>
        <begin position="344"/>
        <end position="428"/>
    </location>
</feature>
<dbReference type="InterPro" id="IPR026960">
    <property type="entry name" value="RVT-Znf"/>
</dbReference>
<dbReference type="PANTHER" id="PTHR33116">
    <property type="entry name" value="REVERSE TRANSCRIPTASE ZINC-BINDING DOMAIN-CONTAINING PROTEIN-RELATED-RELATED"/>
    <property type="match status" value="1"/>
</dbReference>
<reference evidence="2 3" key="1">
    <citation type="journal article" date="2017" name="Nature">
        <title>The Apostasia genome and the evolution of orchids.</title>
        <authorList>
            <person name="Zhang G.Q."/>
            <person name="Liu K.W."/>
            <person name="Li Z."/>
            <person name="Lohaus R."/>
            <person name="Hsiao Y.Y."/>
            <person name="Niu S.C."/>
            <person name="Wang J.Y."/>
            <person name="Lin Y.C."/>
            <person name="Xu Q."/>
            <person name="Chen L.J."/>
            <person name="Yoshida K."/>
            <person name="Fujiwara S."/>
            <person name="Wang Z.W."/>
            <person name="Zhang Y.Q."/>
            <person name="Mitsuda N."/>
            <person name="Wang M."/>
            <person name="Liu G.H."/>
            <person name="Pecoraro L."/>
            <person name="Huang H.X."/>
            <person name="Xiao X.J."/>
            <person name="Lin M."/>
            <person name="Wu X.Y."/>
            <person name="Wu W.L."/>
            <person name="Chen Y.Y."/>
            <person name="Chang S.B."/>
            <person name="Sakamoto S."/>
            <person name="Ohme-Takagi M."/>
            <person name="Yagi M."/>
            <person name="Zeng S.J."/>
            <person name="Shen C.Y."/>
            <person name="Yeh C.M."/>
            <person name="Luo Y.B."/>
            <person name="Tsai W.C."/>
            <person name="Van de Peer Y."/>
            <person name="Liu Z.J."/>
        </authorList>
    </citation>
    <scope>NUCLEOTIDE SEQUENCE [LARGE SCALE GENOMIC DNA]</scope>
    <source>
        <strain evidence="3">cv. Shenzhen</strain>
        <tissue evidence="2">Stem</tissue>
    </source>
</reference>
<dbReference type="PANTHER" id="PTHR33116:SF80">
    <property type="entry name" value="REVERSE TRANSCRIPTASE ZINC-BINDING DOMAIN-CONTAINING PROTEIN"/>
    <property type="match status" value="1"/>
</dbReference>
<dbReference type="AlphaFoldDB" id="A0A2I0B8I8"/>
<keyword evidence="3" id="KW-1185">Reference proteome</keyword>
<organism evidence="2 3">
    <name type="scientific">Apostasia shenzhenica</name>
    <dbReference type="NCBI Taxonomy" id="1088818"/>
    <lineage>
        <taxon>Eukaryota</taxon>
        <taxon>Viridiplantae</taxon>
        <taxon>Streptophyta</taxon>
        <taxon>Embryophyta</taxon>
        <taxon>Tracheophyta</taxon>
        <taxon>Spermatophyta</taxon>
        <taxon>Magnoliopsida</taxon>
        <taxon>Liliopsida</taxon>
        <taxon>Asparagales</taxon>
        <taxon>Orchidaceae</taxon>
        <taxon>Apostasioideae</taxon>
        <taxon>Apostasia</taxon>
    </lineage>
</organism>
<dbReference type="Proteomes" id="UP000236161">
    <property type="component" value="Unassembled WGS sequence"/>
</dbReference>
<protein>
    <submittedName>
        <fullName evidence="2">Ribonuclease H protein</fullName>
    </submittedName>
</protein>
<accession>A0A2I0B8I8</accession>
<proteinExistence type="predicted"/>
<dbReference type="Pfam" id="PF13966">
    <property type="entry name" value="zf-RVT"/>
    <property type="match status" value="1"/>
</dbReference>
<evidence type="ECO:0000259" key="1">
    <source>
        <dbReference type="Pfam" id="PF13966"/>
    </source>
</evidence>
<gene>
    <name evidence="2" type="ORF">AXF42_Ash005124</name>
</gene>
<evidence type="ECO:0000313" key="2">
    <source>
        <dbReference type="EMBL" id="PKA64112.1"/>
    </source>
</evidence>
<dbReference type="STRING" id="1088818.A0A2I0B8I8"/>